<dbReference type="AlphaFoldDB" id="A0AA86V3Y7"/>
<reference evidence="6 7" key="2">
    <citation type="submission" date="2024-07" db="EMBL/GenBank/DDBJ databases">
        <authorList>
            <person name="Akdeniz Z."/>
        </authorList>
    </citation>
    <scope>NUCLEOTIDE SEQUENCE [LARGE SCALE GENOMIC DNA]</scope>
</reference>
<dbReference type="GO" id="GO:0005737">
    <property type="term" value="C:cytoplasm"/>
    <property type="evidence" value="ECO:0007669"/>
    <property type="project" value="TreeGrafter"/>
</dbReference>
<feature type="compositionally biased region" description="Acidic residues" evidence="2">
    <location>
        <begin position="763"/>
        <end position="800"/>
    </location>
</feature>
<keyword evidence="7" id="KW-1185">Reference proteome</keyword>
<evidence type="ECO:0000256" key="3">
    <source>
        <dbReference type="SAM" id="Phobius"/>
    </source>
</evidence>
<evidence type="ECO:0000313" key="6">
    <source>
        <dbReference type="EMBL" id="CAL6015111.1"/>
    </source>
</evidence>
<evidence type="ECO:0000256" key="4">
    <source>
        <dbReference type="SAM" id="SignalP"/>
    </source>
</evidence>
<evidence type="ECO:0000256" key="1">
    <source>
        <dbReference type="ARBA" id="ARBA00022737"/>
    </source>
</evidence>
<dbReference type="InterPro" id="IPR051709">
    <property type="entry name" value="Ub-ligase/GTPase-reg"/>
</dbReference>
<evidence type="ECO:0000313" key="5">
    <source>
        <dbReference type="EMBL" id="CAI9956158.1"/>
    </source>
</evidence>
<dbReference type="Proteomes" id="UP001642409">
    <property type="component" value="Unassembled WGS sequence"/>
</dbReference>
<reference evidence="5" key="1">
    <citation type="submission" date="2023-06" db="EMBL/GenBank/DDBJ databases">
        <authorList>
            <person name="Kurt Z."/>
        </authorList>
    </citation>
    <scope>NUCLEOTIDE SEQUENCE</scope>
</reference>
<evidence type="ECO:0000313" key="7">
    <source>
        <dbReference type="Proteomes" id="UP001642409"/>
    </source>
</evidence>
<dbReference type="Gene3D" id="2.130.10.30">
    <property type="entry name" value="Regulator of chromosome condensation 1/beta-lactamase-inhibitor protein II"/>
    <property type="match status" value="2"/>
</dbReference>
<keyword evidence="3" id="KW-0812">Transmembrane</keyword>
<dbReference type="EMBL" id="CATOUU010000871">
    <property type="protein sequence ID" value="CAI9956158.1"/>
    <property type="molecule type" value="Genomic_DNA"/>
</dbReference>
<gene>
    <name evidence="6" type="ORF">HINF_LOCUS24591</name>
    <name evidence="5" type="ORF">HINF_LOCUS43803</name>
</gene>
<keyword evidence="1" id="KW-0677">Repeat</keyword>
<evidence type="ECO:0000256" key="2">
    <source>
        <dbReference type="SAM" id="MobiDB-lite"/>
    </source>
</evidence>
<dbReference type="PANTHER" id="PTHR45622:SF48">
    <property type="entry name" value="CHROMOSOME UNDETERMINED SCAFFOLD_18, WHOLE GENOME SHOTGUN SEQUENCE"/>
    <property type="match status" value="1"/>
</dbReference>
<comment type="caution">
    <text evidence="5">The sequence shown here is derived from an EMBL/GenBank/DDBJ whole genome shotgun (WGS) entry which is preliminary data.</text>
</comment>
<protein>
    <submittedName>
        <fullName evidence="5">LPXTG-motif cell wall anchor domain</fullName>
    </submittedName>
    <submittedName>
        <fullName evidence="6">LPXTG-motif_cell wall anchor domain</fullName>
    </submittedName>
</protein>
<feature type="chain" id="PRO_5041731924" evidence="4">
    <location>
        <begin position="18"/>
        <end position="856"/>
    </location>
</feature>
<keyword evidence="3" id="KW-0472">Membrane</keyword>
<dbReference type="EMBL" id="CAXDID020000072">
    <property type="protein sequence ID" value="CAL6015111.1"/>
    <property type="molecule type" value="Genomic_DNA"/>
</dbReference>
<feature type="region of interest" description="Disordered" evidence="2">
    <location>
        <begin position="763"/>
        <end position="803"/>
    </location>
</feature>
<name>A0AA86V3Y7_9EUKA</name>
<dbReference type="PANTHER" id="PTHR45622">
    <property type="entry name" value="UBIQUITIN-PROTEIN LIGASE E3A-RELATED"/>
    <property type="match status" value="1"/>
</dbReference>
<organism evidence="5">
    <name type="scientific">Hexamita inflata</name>
    <dbReference type="NCBI Taxonomy" id="28002"/>
    <lineage>
        <taxon>Eukaryota</taxon>
        <taxon>Metamonada</taxon>
        <taxon>Diplomonadida</taxon>
        <taxon>Hexamitidae</taxon>
        <taxon>Hexamitinae</taxon>
        <taxon>Hexamita</taxon>
    </lineage>
</organism>
<accession>A0AA86V3Y7</accession>
<dbReference type="InterPro" id="IPR009091">
    <property type="entry name" value="RCC1/BLIP-II"/>
</dbReference>
<proteinExistence type="predicted"/>
<feature type="transmembrane region" description="Helical" evidence="3">
    <location>
        <begin position="811"/>
        <end position="833"/>
    </location>
</feature>
<keyword evidence="4" id="KW-0732">Signal</keyword>
<sequence>MITSIFVQVLHTLLVTGDNKNSNLGVPEIYSKDFVETGNDGQTYKIAQNEMATIFYQTEKYQYKTYSMGTNTKGMLCQPYPGKVYTTPTQIPDLTKTIMSISMTQTSALVLDIDRLYGCGSNENGELSYFGRTDTDNHILTPVVTAFIKDPERIRFVGSTSKANYVVTNKRVFVLGPCQFENMCEKDAHGMTYLTMPANFTEDVLEDVIFYPETIVLVRQTDGVNFVLGVDHCSKKGVHKDWHIVEFSQTEQLFFGKKVTIFSQNDSVFACGFQGSPDGVMVPIQHQIGTVQQVACNGDAIIIAGTNGLYVSGENTNNVLGKCEESAPGICKPQILAQVVHEKGNQISVVEGLSTTLLYIAYPHQYYRTYYKPEAYVNSVYQAGDAWGFQSRKGFQYIENAAAFKQIKGNSKGFLARSQKDVLWAFSDELYYSFGFQMPVKSKYPIPVPFFQDHYVDSFDSSNSNGIVLTSRGWLYTFGNNKNGNMGKTLFEFDPTLEESWPKRVQMDFLQMSENIQQVGVVKNVYFIRTNMRILYWGLCEGQCGVDAAGKIIFDKEDVDRSEVRVMNLKFKVDHFDTFTDQIVLISTDKKVFGYGLNDYCQICQSINSNENGSTAENDIKLSEIHYFQVGKDKSLMYANSKLYFCGKNALANGNPVVDSQKYFIDIPFLIDFQHGQIKDIAVQGDLFLVLTNKGLFAKGYVSNPKEYGLNTKEIKEWTLLPAVDVSLVNHIHSIAFSSDNSQTYILQDDLYLPINIIDVPEEEEEEQPAEEEEEQPAEEEEEQPAEEEEEQPGEEEEEQDNKIGMPGWEIAVITIASIAGVGIIAAIIAIYMKKKNAVNNYKNIAEVHDEFERQI</sequence>
<dbReference type="SUPFAM" id="SSF50985">
    <property type="entry name" value="RCC1/BLIP-II"/>
    <property type="match status" value="2"/>
</dbReference>
<feature type="signal peptide" evidence="4">
    <location>
        <begin position="1"/>
        <end position="17"/>
    </location>
</feature>
<keyword evidence="3" id="KW-1133">Transmembrane helix</keyword>